<evidence type="ECO:0000256" key="3">
    <source>
        <dbReference type="PROSITE-ProRule" id="PRU01091"/>
    </source>
</evidence>
<evidence type="ECO:0000259" key="4">
    <source>
        <dbReference type="PROSITE" id="PS50110"/>
    </source>
</evidence>
<feature type="domain" description="Response regulatory" evidence="4">
    <location>
        <begin position="2"/>
        <end position="116"/>
    </location>
</feature>
<protein>
    <submittedName>
        <fullName evidence="6">Two-component system response regulator PmrA</fullName>
    </submittedName>
</protein>
<dbReference type="InterPro" id="IPR001789">
    <property type="entry name" value="Sig_transdc_resp-reg_receiver"/>
</dbReference>
<keyword evidence="7" id="KW-1185">Reference proteome</keyword>
<dbReference type="Pfam" id="PF00486">
    <property type="entry name" value="Trans_reg_C"/>
    <property type="match status" value="1"/>
</dbReference>
<dbReference type="InterPro" id="IPR036388">
    <property type="entry name" value="WH-like_DNA-bd_sf"/>
</dbReference>
<dbReference type="PANTHER" id="PTHR48111">
    <property type="entry name" value="REGULATOR OF RPOS"/>
    <property type="match status" value="1"/>
</dbReference>
<dbReference type="SUPFAM" id="SSF46894">
    <property type="entry name" value="C-terminal effector domain of the bipartite response regulators"/>
    <property type="match status" value="1"/>
</dbReference>
<gene>
    <name evidence="6" type="primary">pmrA</name>
    <name evidence="6" type="ORF">O1V66_05455</name>
</gene>
<evidence type="ECO:0000256" key="1">
    <source>
        <dbReference type="ARBA" id="ARBA00023125"/>
    </source>
</evidence>
<dbReference type="PROSITE" id="PS50110">
    <property type="entry name" value="RESPONSE_REGULATORY"/>
    <property type="match status" value="1"/>
</dbReference>
<dbReference type="RefSeq" id="WP_045048128.1">
    <property type="nucleotide sequence ID" value="NZ_CP114058.1"/>
</dbReference>
<dbReference type="PANTHER" id="PTHR48111:SF75">
    <property type="entry name" value="TRANSCRIPTIONAL REGULATORY PROTEIN BASR"/>
    <property type="match status" value="1"/>
</dbReference>
<dbReference type="InterPro" id="IPR039420">
    <property type="entry name" value="WalR-like"/>
</dbReference>
<evidence type="ECO:0000256" key="2">
    <source>
        <dbReference type="PROSITE-ProRule" id="PRU00169"/>
    </source>
</evidence>
<dbReference type="Pfam" id="PF00072">
    <property type="entry name" value="Response_reg"/>
    <property type="match status" value="1"/>
</dbReference>
<keyword evidence="1 3" id="KW-0238">DNA-binding</keyword>
<dbReference type="SUPFAM" id="SSF52172">
    <property type="entry name" value="CheY-like"/>
    <property type="match status" value="1"/>
</dbReference>
<dbReference type="EMBL" id="CP114058">
    <property type="protein sequence ID" value="WAT02112.1"/>
    <property type="molecule type" value="Genomic_DNA"/>
</dbReference>
<keyword evidence="2" id="KW-0597">Phosphoprotein</keyword>
<proteinExistence type="predicted"/>
<dbReference type="SMART" id="SM00862">
    <property type="entry name" value="Trans_reg_C"/>
    <property type="match status" value="1"/>
</dbReference>
<dbReference type="InterPro" id="IPR001867">
    <property type="entry name" value="OmpR/PhoB-type_DNA-bd"/>
</dbReference>
<feature type="modified residue" description="4-aspartylphosphate" evidence="2">
    <location>
        <position position="51"/>
    </location>
</feature>
<dbReference type="NCBIfam" id="NF007928">
    <property type="entry name" value="PRK10643.1"/>
    <property type="match status" value="1"/>
</dbReference>
<feature type="DNA-binding region" description="OmpR/PhoB-type" evidence="3">
    <location>
        <begin position="124"/>
        <end position="218"/>
    </location>
</feature>
<evidence type="ECO:0000313" key="7">
    <source>
        <dbReference type="Proteomes" id="UP001164712"/>
    </source>
</evidence>
<dbReference type="InterPro" id="IPR016032">
    <property type="entry name" value="Sig_transdc_resp-reg_C-effctor"/>
</dbReference>
<feature type="domain" description="OmpR/PhoB-type" evidence="5">
    <location>
        <begin position="124"/>
        <end position="218"/>
    </location>
</feature>
<dbReference type="Proteomes" id="UP001164712">
    <property type="component" value="Chromosome"/>
</dbReference>
<dbReference type="Gene3D" id="6.10.250.690">
    <property type="match status" value="1"/>
</dbReference>
<accession>A0ABY7HSZ5</accession>
<organism evidence="6 7">
    <name type="scientific">Rouxiella chamberiensis</name>
    <dbReference type="NCBI Taxonomy" id="1513468"/>
    <lineage>
        <taxon>Bacteria</taxon>
        <taxon>Pseudomonadati</taxon>
        <taxon>Pseudomonadota</taxon>
        <taxon>Gammaproteobacteria</taxon>
        <taxon>Enterobacterales</taxon>
        <taxon>Yersiniaceae</taxon>
        <taxon>Rouxiella</taxon>
    </lineage>
</organism>
<dbReference type="CDD" id="cd17624">
    <property type="entry name" value="REC_OmpR_PmrA-like"/>
    <property type="match status" value="1"/>
</dbReference>
<dbReference type="Gene3D" id="3.40.50.2300">
    <property type="match status" value="1"/>
</dbReference>
<dbReference type="Gene3D" id="1.10.10.10">
    <property type="entry name" value="Winged helix-like DNA-binding domain superfamily/Winged helix DNA-binding domain"/>
    <property type="match status" value="1"/>
</dbReference>
<dbReference type="SMART" id="SM00448">
    <property type="entry name" value="REC"/>
    <property type="match status" value="1"/>
</dbReference>
<name>A0ABY7HSZ5_9GAMM</name>
<evidence type="ECO:0000259" key="5">
    <source>
        <dbReference type="PROSITE" id="PS51755"/>
    </source>
</evidence>
<reference evidence="6" key="1">
    <citation type="submission" date="2022-12" db="EMBL/GenBank/DDBJ databases">
        <title>Complete genome sequence of an Australian strain of Rouxiella badensis DAR84756 and resolution of the R. badensis DSM100043 and R. chamberiensis DSM28324 genomes.</title>
        <authorList>
            <person name="Paul S."/>
            <person name="Anderson P.J."/>
            <person name="Maynard G."/>
            <person name="Dyall-Smith M."/>
            <person name="Kudinha T."/>
        </authorList>
    </citation>
    <scope>NUCLEOTIDE SEQUENCE</scope>
    <source>
        <strain evidence="6">DSM 28324</strain>
    </source>
</reference>
<sequence>MKILIVEDDALLLQGLILALQGEHYLCDGVSTIRDAEAAISSGMYSLLILDLGLPDEDGLHFLLRQRRQKKAMPVLILTARDTVSERIAGLDAGADDYLVKPFALEELLARIRALIRRHVNHGEDIVVAGPLSLDMAHRQIHLAGKLLDLPPKEYAILARLMLKAGQPVHREILYNDIYSWDTEPLTNTLEVYIHNLREKIGKTAIGTVRGFGYTLVKTCDNSGPQ</sequence>
<dbReference type="InterPro" id="IPR011006">
    <property type="entry name" value="CheY-like_superfamily"/>
</dbReference>
<dbReference type="CDD" id="cd00383">
    <property type="entry name" value="trans_reg_C"/>
    <property type="match status" value="1"/>
</dbReference>
<dbReference type="PROSITE" id="PS51755">
    <property type="entry name" value="OMPR_PHOB"/>
    <property type="match status" value="1"/>
</dbReference>
<evidence type="ECO:0000313" key="6">
    <source>
        <dbReference type="EMBL" id="WAT02112.1"/>
    </source>
</evidence>